<dbReference type="EMBL" id="MJMJ01000013">
    <property type="protein sequence ID" value="OLQ89656.1"/>
    <property type="molecule type" value="Genomic_DNA"/>
</dbReference>
<proteinExistence type="predicted"/>
<dbReference type="Proteomes" id="UP000186313">
    <property type="component" value="Unassembled WGS sequence"/>
</dbReference>
<dbReference type="AlphaFoldDB" id="A0A1Q9HHQ1"/>
<evidence type="ECO:0000313" key="3">
    <source>
        <dbReference type="Proteomes" id="UP000186313"/>
    </source>
</evidence>
<gene>
    <name evidence="2" type="ORF">BIY22_19250</name>
</gene>
<organism evidence="2 3">
    <name type="scientific">Vibrio panuliri</name>
    <dbReference type="NCBI Taxonomy" id="1381081"/>
    <lineage>
        <taxon>Bacteria</taxon>
        <taxon>Pseudomonadati</taxon>
        <taxon>Pseudomonadota</taxon>
        <taxon>Gammaproteobacteria</taxon>
        <taxon>Vibrionales</taxon>
        <taxon>Vibrionaceae</taxon>
        <taxon>Vibrio</taxon>
    </lineage>
</organism>
<sequence>MARPKSYSEEELINVANELLNKGIEPRGWRIREILGRGKTTSFDKDIKRLTESGQLPEYIKPSITTEVLPARSETEHAQLPLEIQDAYKITEAELSESIYALLVRLNDITACHYEQLTKTRLQSALSEKESALEEKRLAEEQVIKTEERVRAQVANNEELELQCEELEHRYSELEQAQANISSELMQLKRDNVKLCEDVRLSEITIQDLEEQVLSLSTANAILGTQLEERNLQSIKLEERYSDLENQLDTTKQQLTVANTRSDSIQMDLAKTDEIISSLRSELLETNNRVQVAENKTQLLSQENGHLRFVNKELSRKHGGLVELQ</sequence>
<evidence type="ECO:0000256" key="1">
    <source>
        <dbReference type="SAM" id="Coils"/>
    </source>
</evidence>
<dbReference type="OrthoDB" id="5901697at2"/>
<reference evidence="2 3" key="1">
    <citation type="submission" date="2016-09" db="EMBL/GenBank/DDBJ databases">
        <title>Genomic Taxonomy of the Vibrionaceae.</title>
        <authorList>
            <person name="Gonzalez-Castillo A."/>
            <person name="Gomez-Gil B."/>
            <person name="Enciso-Ibarra K."/>
        </authorList>
    </citation>
    <scope>NUCLEOTIDE SEQUENCE [LARGE SCALE GENOMIC DNA]</scope>
    <source>
        <strain evidence="2 3">CAIM 703</strain>
    </source>
</reference>
<name>A0A1Q9HHQ1_9VIBR</name>
<feature type="coiled-coil region" evidence="1">
    <location>
        <begin position="227"/>
        <end position="303"/>
    </location>
</feature>
<accession>A0A1Q9HHQ1</accession>
<keyword evidence="1" id="KW-0175">Coiled coil</keyword>
<evidence type="ECO:0000313" key="2">
    <source>
        <dbReference type="EMBL" id="OLQ89656.1"/>
    </source>
</evidence>
<feature type="coiled-coil region" evidence="1">
    <location>
        <begin position="122"/>
        <end position="191"/>
    </location>
</feature>
<dbReference type="RefSeq" id="WP_075708700.1">
    <property type="nucleotide sequence ID" value="NZ_MJMJ01000013.1"/>
</dbReference>
<protein>
    <recommendedName>
        <fullName evidence="4">KfrA N-terminal DNA-binding domain-containing protein</fullName>
    </recommendedName>
</protein>
<dbReference type="STRING" id="1381081.BIY22_19250"/>
<comment type="caution">
    <text evidence="2">The sequence shown here is derived from an EMBL/GenBank/DDBJ whole genome shotgun (WGS) entry which is preliminary data.</text>
</comment>
<evidence type="ECO:0008006" key="4">
    <source>
        <dbReference type="Google" id="ProtNLM"/>
    </source>
</evidence>